<name>A0ABR2JH32_9PEZI</name>
<protein>
    <submittedName>
        <fullName evidence="2">Uncharacterized protein</fullName>
    </submittedName>
</protein>
<organism evidence="2 3">
    <name type="scientific">Apiospora arundinis</name>
    <dbReference type="NCBI Taxonomy" id="335852"/>
    <lineage>
        <taxon>Eukaryota</taxon>
        <taxon>Fungi</taxon>
        <taxon>Dikarya</taxon>
        <taxon>Ascomycota</taxon>
        <taxon>Pezizomycotina</taxon>
        <taxon>Sordariomycetes</taxon>
        <taxon>Xylariomycetidae</taxon>
        <taxon>Amphisphaeriales</taxon>
        <taxon>Apiosporaceae</taxon>
        <taxon>Apiospora</taxon>
    </lineage>
</organism>
<gene>
    <name evidence="2" type="ORF">PGQ11_001981</name>
</gene>
<sequence>MASPSSPGLFTQTCDSFLTRDQQATVGWFFNAVGEAADELRRTRGPFRDWTDCSCSKCAASAAAKEEYYRRNNNNSEASDDESNYQVRGSDADDDGLYDRDFYDEDAGEACIRSTSSCWPEPLQPPKSPVPAAGEYADLAATSPYDAEFEKNLLEVEEALLKTAAKPTIAERRGKPCPKLELVPIPPAMISAYNEVNSHAKPDASAAALPKSKHHRQAKAAEEELRHLAPKTPAKALKEHLLRMNHEKKHDGLDGESIARWVLMVDLPGEGDNEGDDYIKVEEEEDGYAYDYDFARYHDPSSPCVPAPLFSPAGGDNQRKE</sequence>
<comment type="caution">
    <text evidence="2">The sequence shown here is derived from an EMBL/GenBank/DDBJ whole genome shotgun (WGS) entry which is preliminary data.</text>
</comment>
<evidence type="ECO:0000313" key="3">
    <source>
        <dbReference type="Proteomes" id="UP001390339"/>
    </source>
</evidence>
<proteinExistence type="predicted"/>
<accession>A0ABR2JH32</accession>
<dbReference type="EMBL" id="JAPCWZ010000002">
    <property type="protein sequence ID" value="KAK8877035.1"/>
    <property type="molecule type" value="Genomic_DNA"/>
</dbReference>
<reference evidence="2 3" key="1">
    <citation type="journal article" date="2024" name="IMA Fungus">
        <title>Apiospora arundinis, a panoply of carbohydrate-active enzymes and secondary metabolites.</title>
        <authorList>
            <person name="Sorensen T."/>
            <person name="Petersen C."/>
            <person name="Muurmann A.T."/>
            <person name="Christiansen J.V."/>
            <person name="Brundto M.L."/>
            <person name="Overgaard C.K."/>
            <person name="Boysen A.T."/>
            <person name="Wollenberg R.D."/>
            <person name="Larsen T.O."/>
            <person name="Sorensen J.L."/>
            <person name="Nielsen K.L."/>
            <person name="Sondergaard T.E."/>
        </authorList>
    </citation>
    <scope>NUCLEOTIDE SEQUENCE [LARGE SCALE GENOMIC DNA]</scope>
    <source>
        <strain evidence="2 3">AAU 773</strain>
    </source>
</reference>
<evidence type="ECO:0000313" key="2">
    <source>
        <dbReference type="EMBL" id="KAK8877035.1"/>
    </source>
</evidence>
<keyword evidence="3" id="KW-1185">Reference proteome</keyword>
<feature type="region of interest" description="Disordered" evidence="1">
    <location>
        <begin position="72"/>
        <end position="99"/>
    </location>
</feature>
<dbReference type="Proteomes" id="UP001390339">
    <property type="component" value="Unassembled WGS sequence"/>
</dbReference>
<evidence type="ECO:0000256" key="1">
    <source>
        <dbReference type="SAM" id="MobiDB-lite"/>
    </source>
</evidence>